<comment type="pathway">
    <text evidence="1">Amino-acid biosynthesis; L-methionine biosynthesis via salvage pathway; S-methyl-5-thio-alpha-D-ribose 1-phosphate from S-methyl-5'-thioadenosine (hydrolase route): step 1/2.</text>
</comment>
<dbReference type="GO" id="GO:0019284">
    <property type="term" value="P:L-methionine salvage from S-adenosylmethionine"/>
    <property type="evidence" value="ECO:0007669"/>
    <property type="project" value="TreeGrafter"/>
</dbReference>
<dbReference type="UniPathway" id="UPA00904">
    <property type="reaction ID" value="UER00871"/>
</dbReference>
<dbReference type="GO" id="GO:0008782">
    <property type="term" value="F:adenosylhomocysteine nucleosidase activity"/>
    <property type="evidence" value="ECO:0007669"/>
    <property type="project" value="UniProtKB-EC"/>
</dbReference>
<dbReference type="EC" id="3.2.2.9" evidence="2"/>
<dbReference type="GO" id="GO:0005829">
    <property type="term" value="C:cytosol"/>
    <property type="evidence" value="ECO:0007669"/>
    <property type="project" value="TreeGrafter"/>
</dbReference>
<evidence type="ECO:0000256" key="2">
    <source>
        <dbReference type="ARBA" id="ARBA00011974"/>
    </source>
</evidence>
<accession>A0A2P5T0A2</accession>
<dbReference type="NCBIfam" id="NF004079">
    <property type="entry name" value="PRK05584.1"/>
    <property type="match status" value="1"/>
</dbReference>
<dbReference type="AlphaFoldDB" id="A0A2P5T0A2"/>
<dbReference type="SUPFAM" id="SSF53167">
    <property type="entry name" value="Purine and uridine phosphorylases"/>
    <property type="match status" value="1"/>
</dbReference>
<keyword evidence="4 7" id="KW-0378">Hydrolase</keyword>
<dbReference type="OrthoDB" id="9792278at2"/>
<dbReference type="PANTHER" id="PTHR46832:SF1">
    <property type="entry name" value="5'-METHYLTHIOADENOSINE_S-ADENOSYLHOMOCYSTEINE NUCLEOSIDASE"/>
    <property type="match status" value="1"/>
</dbReference>
<dbReference type="Proteomes" id="UP000296153">
    <property type="component" value="Unassembled WGS sequence"/>
</dbReference>
<evidence type="ECO:0000256" key="5">
    <source>
        <dbReference type="ARBA" id="ARBA00023167"/>
    </source>
</evidence>
<gene>
    <name evidence="7" type="ORF">CRV12_02145</name>
</gene>
<dbReference type="GO" id="GO:0019509">
    <property type="term" value="P:L-methionine salvage from methylthioadenosine"/>
    <property type="evidence" value="ECO:0007669"/>
    <property type="project" value="UniProtKB-UniPathway"/>
</dbReference>
<keyword evidence="7" id="KW-0326">Glycosidase</keyword>
<feature type="domain" description="Nucleoside phosphorylase" evidence="6">
    <location>
        <begin position="3"/>
        <end position="226"/>
    </location>
</feature>
<sequence length="231" mass="25704">MIIGIISALEEEIKFIRYRMNQHKTFLVGGCKIYIGLIKNITIILVVSGVGKTLASLGTTILVNNYKPNVIINIGTAGSIISELQIGDIVIANEVSYYDVDMTAFGYKLGQVSGFPIKFTANKDLINQTEICMNQLNFRFKKGLIVSGDKFINDIKYLKFIFTNFPKAVAIEMESAAIAHICYIFQIPFIAIRSISDIVSKQSNINFKKNLINSTEKCCIAINKILTNISN</sequence>
<organism evidence="7 8">
    <name type="scientific">Candidatus Pantoea edessiphila</name>
    <dbReference type="NCBI Taxonomy" id="2044610"/>
    <lineage>
        <taxon>Bacteria</taxon>
        <taxon>Pseudomonadati</taxon>
        <taxon>Pseudomonadota</taxon>
        <taxon>Gammaproteobacteria</taxon>
        <taxon>Enterobacterales</taxon>
        <taxon>Erwiniaceae</taxon>
        <taxon>Pantoea</taxon>
    </lineage>
</organism>
<dbReference type="NCBIfam" id="TIGR01704">
    <property type="entry name" value="MTA_SAH-Nsdase"/>
    <property type="match status" value="1"/>
</dbReference>
<reference evidence="7 8" key="1">
    <citation type="journal article" date="2018" name="Genome Biol. Evol.">
        <title>Cladogenesis and Genomic Streamlining in Extracellular Endosymbionts of Tropical Stink Bugs.</title>
        <authorList>
            <person name="Otero-Bravo A."/>
            <person name="Goffredi S."/>
            <person name="Sabree Z.L."/>
        </authorList>
    </citation>
    <scope>NUCLEOTIDE SEQUENCE [LARGE SCALE GENOMIC DNA]</scope>
    <source>
        <strain evidence="7 8">SoEE</strain>
    </source>
</reference>
<evidence type="ECO:0000256" key="1">
    <source>
        <dbReference type="ARBA" id="ARBA00004945"/>
    </source>
</evidence>
<name>A0A2P5T0A2_9GAMM</name>
<protein>
    <recommendedName>
        <fullName evidence="2">adenosylhomocysteine nucleosidase</fullName>
        <ecNumber evidence="2">3.2.2.9</ecNumber>
    </recommendedName>
</protein>
<dbReference type="InterPro" id="IPR000845">
    <property type="entry name" value="Nucleoside_phosphorylase_d"/>
</dbReference>
<dbReference type="PANTHER" id="PTHR46832">
    <property type="entry name" value="5'-METHYLTHIOADENOSINE/S-ADENOSYLHOMOCYSTEINE NUCLEOSIDASE"/>
    <property type="match status" value="1"/>
</dbReference>
<keyword evidence="5" id="KW-0486">Methionine biosynthesis</keyword>
<dbReference type="EMBL" id="PDKT01000002">
    <property type="protein sequence ID" value="PPI87993.1"/>
    <property type="molecule type" value="Genomic_DNA"/>
</dbReference>
<dbReference type="Gene3D" id="3.40.50.1580">
    <property type="entry name" value="Nucleoside phosphorylase domain"/>
    <property type="match status" value="1"/>
</dbReference>
<dbReference type="GO" id="GO:0009164">
    <property type="term" value="P:nucleoside catabolic process"/>
    <property type="evidence" value="ECO:0007669"/>
    <property type="project" value="InterPro"/>
</dbReference>
<evidence type="ECO:0000256" key="3">
    <source>
        <dbReference type="ARBA" id="ARBA00022605"/>
    </source>
</evidence>
<dbReference type="RefSeq" id="WP_136131021.1">
    <property type="nucleotide sequence ID" value="NZ_PDKT01000002.1"/>
</dbReference>
<dbReference type="GO" id="GO:0008930">
    <property type="term" value="F:methylthioadenosine nucleosidase activity"/>
    <property type="evidence" value="ECO:0007669"/>
    <property type="project" value="InterPro"/>
</dbReference>
<dbReference type="InterPro" id="IPR035994">
    <property type="entry name" value="Nucleoside_phosphorylase_sf"/>
</dbReference>
<keyword evidence="3" id="KW-0028">Amino-acid biosynthesis</keyword>
<evidence type="ECO:0000259" key="6">
    <source>
        <dbReference type="Pfam" id="PF01048"/>
    </source>
</evidence>
<evidence type="ECO:0000313" key="7">
    <source>
        <dbReference type="EMBL" id="PPI87993.1"/>
    </source>
</evidence>
<evidence type="ECO:0000313" key="8">
    <source>
        <dbReference type="Proteomes" id="UP000296153"/>
    </source>
</evidence>
<evidence type="ECO:0000256" key="4">
    <source>
        <dbReference type="ARBA" id="ARBA00022801"/>
    </source>
</evidence>
<dbReference type="Pfam" id="PF01048">
    <property type="entry name" value="PNP_UDP_1"/>
    <property type="match status" value="1"/>
</dbReference>
<dbReference type="InterPro" id="IPR010049">
    <property type="entry name" value="MTA_SAH_Nsdase"/>
</dbReference>
<dbReference type="CDD" id="cd09008">
    <property type="entry name" value="MTAN"/>
    <property type="match status" value="1"/>
</dbReference>
<comment type="caution">
    <text evidence="7">The sequence shown here is derived from an EMBL/GenBank/DDBJ whole genome shotgun (WGS) entry which is preliminary data.</text>
</comment>
<proteinExistence type="predicted"/>